<dbReference type="Pfam" id="PF02458">
    <property type="entry name" value="Transferase"/>
    <property type="match status" value="1"/>
</dbReference>
<evidence type="ECO:0000313" key="2">
    <source>
        <dbReference type="EMBL" id="ERM93834.1"/>
    </source>
</evidence>
<proteinExistence type="inferred from homology"/>
<name>W1NEN4_AMBTC</name>
<dbReference type="PANTHER" id="PTHR31642:SF186">
    <property type="entry name" value="BRASSINOSTEROID-RELATED ACYLTRANSFERASE 1-LIKE"/>
    <property type="match status" value="1"/>
</dbReference>
<dbReference type="AlphaFoldDB" id="W1NEN4"/>
<dbReference type="OMA" id="CYVSEVI"/>
<evidence type="ECO:0000313" key="3">
    <source>
        <dbReference type="Proteomes" id="UP000017836"/>
    </source>
</evidence>
<accession>W1NEN4</accession>
<dbReference type="EMBL" id="KI397561">
    <property type="protein sequence ID" value="ERM93834.1"/>
    <property type="molecule type" value="Genomic_DNA"/>
</dbReference>
<dbReference type="Gene3D" id="3.30.559.10">
    <property type="entry name" value="Chloramphenicol acetyltransferase-like domain"/>
    <property type="match status" value="1"/>
</dbReference>
<dbReference type="Gramene" id="ERM93834">
    <property type="protein sequence ID" value="ERM93834"/>
    <property type="gene ID" value="AMTR_s00138p00058230"/>
</dbReference>
<dbReference type="InterPro" id="IPR050317">
    <property type="entry name" value="Plant_Fungal_Acyltransferase"/>
</dbReference>
<dbReference type="InterPro" id="IPR023213">
    <property type="entry name" value="CAT-like_dom_sf"/>
</dbReference>
<gene>
    <name evidence="2" type="ORF">AMTR_s00138p00058230</name>
</gene>
<dbReference type="Proteomes" id="UP000017836">
    <property type="component" value="Unassembled WGS sequence"/>
</dbReference>
<dbReference type="PANTHER" id="PTHR31642">
    <property type="entry name" value="TRICHOTHECENE 3-O-ACETYLTRANSFERASE"/>
    <property type="match status" value="1"/>
</dbReference>
<reference evidence="3" key="1">
    <citation type="journal article" date="2013" name="Science">
        <title>The Amborella genome and the evolution of flowering plants.</title>
        <authorList>
            <consortium name="Amborella Genome Project"/>
        </authorList>
    </citation>
    <scope>NUCLEOTIDE SEQUENCE [LARGE SCALE GENOMIC DNA]</scope>
</reference>
<protein>
    <submittedName>
        <fullName evidence="2">Uncharacterized protein</fullName>
    </submittedName>
</protein>
<sequence>MALEFHPSTKICLQFPMNARNKLHPPLLENYAGNAFVLASVLSSAHELFQEPLWSIIVKIQAAKKEVGHEYAKSFATALESTEKFFPSMRELTLVSDWMKFPFLELDFEWGKPCGAVPLVTPAPETAFLMRGSSEVFVRIGLESQHVEAFMKNFYGSH</sequence>
<evidence type="ECO:0000256" key="1">
    <source>
        <dbReference type="ARBA" id="ARBA00009861"/>
    </source>
</evidence>
<organism evidence="2 3">
    <name type="scientific">Amborella trichopoda</name>
    <dbReference type="NCBI Taxonomy" id="13333"/>
    <lineage>
        <taxon>Eukaryota</taxon>
        <taxon>Viridiplantae</taxon>
        <taxon>Streptophyta</taxon>
        <taxon>Embryophyta</taxon>
        <taxon>Tracheophyta</taxon>
        <taxon>Spermatophyta</taxon>
        <taxon>Magnoliopsida</taxon>
        <taxon>Amborellales</taxon>
        <taxon>Amborellaceae</taxon>
        <taxon>Amborella</taxon>
    </lineage>
</organism>
<keyword evidence="3" id="KW-1185">Reference proteome</keyword>
<dbReference type="eggNOG" id="ENOG502RBB8">
    <property type="taxonomic scope" value="Eukaryota"/>
</dbReference>
<comment type="similarity">
    <text evidence="1">Belongs to the plant acyltransferase family.</text>
</comment>
<dbReference type="HOGENOM" id="CLU_1671707_0_0_1"/>